<keyword evidence="8" id="KW-0665">Pyrimidine biosynthesis</keyword>
<dbReference type="InterPro" id="IPR029062">
    <property type="entry name" value="Class_I_gatase-like"/>
</dbReference>
<keyword evidence="6 8" id="KW-0315">Glutamine amidotransferase</keyword>
<comment type="similarity">
    <text evidence="2 8">Belongs to the CarA family.</text>
</comment>
<proteinExistence type="inferred from homology"/>
<dbReference type="HAMAP" id="MF_01209">
    <property type="entry name" value="CPSase_S_chain"/>
    <property type="match status" value="1"/>
</dbReference>
<feature type="domain" description="Carbamoyl-phosphate synthase small subunit N-terminal" evidence="9">
    <location>
        <begin position="27"/>
        <end position="158"/>
    </location>
</feature>
<dbReference type="PANTHER" id="PTHR43418:SF7">
    <property type="entry name" value="CARBAMOYL-PHOSPHATE SYNTHASE SMALL CHAIN"/>
    <property type="match status" value="1"/>
</dbReference>
<evidence type="ECO:0000256" key="3">
    <source>
        <dbReference type="ARBA" id="ARBA00022598"/>
    </source>
</evidence>
<comment type="catalytic activity">
    <reaction evidence="7 8">
        <text>hydrogencarbonate + L-glutamine + 2 ATP + H2O = carbamoyl phosphate + L-glutamate + 2 ADP + phosphate + 2 H(+)</text>
        <dbReference type="Rhea" id="RHEA:18633"/>
        <dbReference type="ChEBI" id="CHEBI:15377"/>
        <dbReference type="ChEBI" id="CHEBI:15378"/>
        <dbReference type="ChEBI" id="CHEBI:17544"/>
        <dbReference type="ChEBI" id="CHEBI:29985"/>
        <dbReference type="ChEBI" id="CHEBI:30616"/>
        <dbReference type="ChEBI" id="CHEBI:43474"/>
        <dbReference type="ChEBI" id="CHEBI:58228"/>
        <dbReference type="ChEBI" id="CHEBI:58359"/>
        <dbReference type="ChEBI" id="CHEBI:456216"/>
        <dbReference type="EC" id="6.3.5.5"/>
    </reaction>
</comment>
<feature type="binding site" evidence="8">
    <location>
        <position position="312"/>
    </location>
    <ligand>
        <name>L-glutamine</name>
        <dbReference type="ChEBI" id="CHEBI:58359"/>
    </ligand>
</feature>
<organism evidence="10 11">
    <name type="scientific">Tengunoibacter tsumagoiensis</name>
    <dbReference type="NCBI Taxonomy" id="2014871"/>
    <lineage>
        <taxon>Bacteria</taxon>
        <taxon>Bacillati</taxon>
        <taxon>Chloroflexota</taxon>
        <taxon>Ktedonobacteria</taxon>
        <taxon>Ktedonobacterales</taxon>
        <taxon>Dictyobacteraceae</taxon>
        <taxon>Tengunoibacter</taxon>
    </lineage>
</organism>
<evidence type="ECO:0000256" key="2">
    <source>
        <dbReference type="ARBA" id="ARBA00007800"/>
    </source>
</evidence>
<feature type="active site" evidence="8">
    <location>
        <position position="352"/>
    </location>
</feature>
<evidence type="ECO:0000256" key="8">
    <source>
        <dbReference type="HAMAP-Rule" id="MF_01209"/>
    </source>
</evidence>
<feature type="region of interest" description="CPSase" evidence="8">
    <location>
        <begin position="1"/>
        <end position="189"/>
    </location>
</feature>
<evidence type="ECO:0000256" key="6">
    <source>
        <dbReference type="ARBA" id="ARBA00022962"/>
    </source>
</evidence>
<feature type="binding site" evidence="8">
    <location>
        <position position="313"/>
    </location>
    <ligand>
        <name>L-glutamine</name>
        <dbReference type="ChEBI" id="CHEBI:58359"/>
    </ligand>
</feature>
<feature type="binding site" evidence="8">
    <location>
        <position position="310"/>
    </location>
    <ligand>
        <name>L-glutamine</name>
        <dbReference type="ChEBI" id="CHEBI:58359"/>
    </ligand>
</feature>
<dbReference type="Gene3D" id="3.50.30.20">
    <property type="entry name" value="Carbamoyl-phosphate synthase small subunit, N-terminal domain"/>
    <property type="match status" value="1"/>
</dbReference>
<dbReference type="Gene3D" id="3.40.50.880">
    <property type="match status" value="1"/>
</dbReference>
<comment type="pathway">
    <text evidence="1 8">Amino-acid biosynthesis; L-arginine biosynthesis; carbamoyl phosphate from bicarbonate: step 1/1.</text>
</comment>
<dbReference type="NCBIfam" id="NF009475">
    <property type="entry name" value="PRK12838.1"/>
    <property type="match status" value="1"/>
</dbReference>
<comment type="function">
    <text evidence="8">Small subunit of the glutamine-dependent carbamoyl phosphate synthetase (CPSase). CPSase catalyzes the formation of carbamoyl phosphate from the ammonia moiety of glutamine, carbonate, and phosphate donated by ATP, constituting the first step of 2 biosynthetic pathways, one leading to arginine and/or urea and the other to pyrimidine nucleotides. The small subunit (glutamine amidotransferase) binds and cleaves glutamine to supply the large subunit with the substrate ammonia.</text>
</comment>
<accession>A0A402A0M9</accession>
<dbReference type="CDD" id="cd01744">
    <property type="entry name" value="GATase1_CPSase"/>
    <property type="match status" value="1"/>
</dbReference>
<feature type="binding site" evidence="8">
    <location>
        <position position="242"/>
    </location>
    <ligand>
        <name>L-glutamine</name>
        <dbReference type="ChEBI" id="CHEBI:58359"/>
    </ligand>
</feature>
<feature type="binding site" evidence="8">
    <location>
        <position position="272"/>
    </location>
    <ligand>
        <name>L-glutamine</name>
        <dbReference type="ChEBI" id="CHEBI:58359"/>
    </ligand>
</feature>
<feature type="binding site" evidence="8">
    <location>
        <position position="71"/>
    </location>
    <ligand>
        <name>L-glutamine</name>
        <dbReference type="ChEBI" id="CHEBI:58359"/>
    </ligand>
</feature>
<dbReference type="UniPathway" id="UPA00068">
    <property type="reaction ID" value="UER00171"/>
</dbReference>
<comment type="catalytic activity">
    <reaction evidence="8">
        <text>L-glutamine + H2O = L-glutamate + NH4(+)</text>
        <dbReference type="Rhea" id="RHEA:15889"/>
        <dbReference type="ChEBI" id="CHEBI:15377"/>
        <dbReference type="ChEBI" id="CHEBI:28938"/>
        <dbReference type="ChEBI" id="CHEBI:29985"/>
        <dbReference type="ChEBI" id="CHEBI:58359"/>
    </reaction>
</comment>
<keyword evidence="4 8" id="KW-0547">Nucleotide-binding</keyword>
<dbReference type="PRINTS" id="PR00096">
    <property type="entry name" value="GATASE"/>
</dbReference>
<dbReference type="SUPFAM" id="SSF52317">
    <property type="entry name" value="Class I glutamine amidotransferase-like"/>
    <property type="match status" value="1"/>
</dbReference>
<dbReference type="OrthoDB" id="9804328at2"/>
<dbReference type="GO" id="GO:0044205">
    <property type="term" value="P:'de novo' UMP biosynthetic process"/>
    <property type="evidence" value="ECO:0007669"/>
    <property type="project" value="UniProtKB-UniRule"/>
</dbReference>
<protein>
    <recommendedName>
        <fullName evidence="8">Carbamoyl phosphate synthase small chain</fullName>
        <ecNumber evidence="8">6.3.5.5</ecNumber>
    </recommendedName>
    <alternativeName>
        <fullName evidence="8">Carbamoyl phosphate synthetase glutamine chain</fullName>
    </alternativeName>
</protein>
<feature type="active site" evidence="8">
    <location>
        <position position="350"/>
    </location>
</feature>
<dbReference type="SMART" id="SM01097">
    <property type="entry name" value="CPSase_sm_chain"/>
    <property type="match status" value="1"/>
</dbReference>
<comment type="subunit">
    <text evidence="8">Composed of two chains; the small (or glutamine) chain promotes the hydrolysis of glutamine to ammonia, which is used by the large (or ammonia) chain to synthesize carbamoyl phosphate. Tetramer of heterodimers (alpha,beta)4.</text>
</comment>
<dbReference type="UniPathway" id="UPA00070">
    <property type="reaction ID" value="UER00115"/>
</dbReference>
<dbReference type="EC" id="6.3.5.5" evidence="8"/>
<evidence type="ECO:0000259" key="9">
    <source>
        <dbReference type="SMART" id="SM01097"/>
    </source>
</evidence>
<keyword evidence="3 8" id="KW-0436">Ligase</keyword>
<dbReference type="InterPro" id="IPR035686">
    <property type="entry name" value="CPSase_GATase1"/>
</dbReference>
<dbReference type="Pfam" id="PF00117">
    <property type="entry name" value="GATase"/>
    <property type="match status" value="1"/>
</dbReference>
<keyword evidence="8" id="KW-0055">Arginine biosynthesis</keyword>
<dbReference type="Pfam" id="PF00988">
    <property type="entry name" value="CPSase_sm_chain"/>
    <property type="match status" value="1"/>
</dbReference>
<gene>
    <name evidence="10" type="primary">carA_2</name>
    <name evidence="8" type="synonym">carA</name>
    <name evidence="10" type="ORF">KTT_24940</name>
</gene>
<dbReference type="Proteomes" id="UP000287352">
    <property type="component" value="Unassembled WGS sequence"/>
</dbReference>
<dbReference type="InterPro" id="IPR006274">
    <property type="entry name" value="CarbamoylP_synth_ssu"/>
</dbReference>
<comment type="caution">
    <text evidence="10">The sequence shown here is derived from an EMBL/GenBank/DDBJ whole genome shotgun (WGS) entry which is preliminary data.</text>
</comment>
<evidence type="ECO:0000256" key="7">
    <source>
        <dbReference type="ARBA" id="ARBA00048816"/>
    </source>
</evidence>
<evidence type="ECO:0000313" key="11">
    <source>
        <dbReference type="Proteomes" id="UP000287352"/>
    </source>
</evidence>
<dbReference type="GO" id="GO:0006541">
    <property type="term" value="P:glutamine metabolic process"/>
    <property type="evidence" value="ECO:0007669"/>
    <property type="project" value="InterPro"/>
</dbReference>
<dbReference type="PANTHER" id="PTHR43418">
    <property type="entry name" value="MULTIFUNCTIONAL TRYPTOPHAN BIOSYNTHESIS PROTEIN-RELATED"/>
    <property type="match status" value="1"/>
</dbReference>
<dbReference type="PRINTS" id="PR00097">
    <property type="entry name" value="ANTSNTHASEII"/>
</dbReference>
<dbReference type="SUPFAM" id="SSF52021">
    <property type="entry name" value="Carbamoyl phosphate synthetase, small subunit N-terminal domain"/>
    <property type="match status" value="1"/>
</dbReference>
<dbReference type="RefSeq" id="WP_126580236.1">
    <property type="nucleotide sequence ID" value="NZ_BIFR01000001.1"/>
</dbReference>
<evidence type="ECO:0000256" key="5">
    <source>
        <dbReference type="ARBA" id="ARBA00022840"/>
    </source>
</evidence>
<dbReference type="PRINTS" id="PR00099">
    <property type="entry name" value="CPSGATASE"/>
</dbReference>
<dbReference type="PROSITE" id="PS51273">
    <property type="entry name" value="GATASE_TYPE_1"/>
    <property type="match status" value="1"/>
</dbReference>
<feature type="binding site" evidence="8">
    <location>
        <position position="269"/>
    </location>
    <ligand>
        <name>L-glutamine</name>
        <dbReference type="ChEBI" id="CHEBI:58359"/>
    </ligand>
</feature>
<sequence>MTFIDTTVPVDERSVPQHDLVKPAQVLMGTLVLEDGSRFEGISFGYHGPTSGEVVFCTGMVGYPEALTDASFSGQVLVMTYPIVGNYGVPEPSLWEDYKIHAAGLIVSQYIDTPSHAQSTMSLGEWLQREQIPALEIKDTRLLTQHIRTHGAMLGKIVFEEDIDFRDPNLENLVAQVSTTEVKRAGTGQTTIVLIDCGAKRNIERSLLTRDVSLITVPWDYELFSESCDFSFDGILISNGPGNPKMAQKTIETIRTAMERTIPTMGICLGHQLLALAAGGDTYKLKFGHRSQNQPALLEGSKRCYITTQNHGFAVGTIPENFVSWFINANDGSNEGIRHLSQPFFSVQFHPEAAPGPMDTEWIFDYFIEQINVAKVNG</sequence>
<evidence type="ECO:0000256" key="4">
    <source>
        <dbReference type="ARBA" id="ARBA00022741"/>
    </source>
</evidence>
<keyword evidence="8" id="KW-0028">Amino-acid biosynthesis</keyword>
<name>A0A402A0M9_9CHLR</name>
<dbReference type="InterPro" id="IPR036480">
    <property type="entry name" value="CarbP_synth_ssu_N_sf"/>
</dbReference>
<keyword evidence="5 8" id="KW-0067">ATP-binding</keyword>
<reference evidence="11" key="1">
    <citation type="submission" date="2018-12" db="EMBL/GenBank/DDBJ databases">
        <title>Tengunoibacter tsumagoiensis gen. nov., sp. nov., Dictyobacter kobayashii sp. nov., D. alpinus sp. nov., and D. joshuensis sp. nov. and description of Dictyobacteraceae fam. nov. within the order Ktedonobacterales isolated from Tengu-no-mugimeshi.</title>
        <authorList>
            <person name="Wang C.M."/>
            <person name="Zheng Y."/>
            <person name="Sakai Y."/>
            <person name="Toyoda A."/>
            <person name="Minakuchi Y."/>
            <person name="Abe K."/>
            <person name="Yokota A."/>
            <person name="Yabe S."/>
        </authorList>
    </citation>
    <scope>NUCLEOTIDE SEQUENCE [LARGE SCALE GENOMIC DNA]</scope>
    <source>
        <strain evidence="11">Uno3</strain>
    </source>
</reference>
<comment type="pathway">
    <text evidence="8">Pyrimidine metabolism; UMP biosynthesis via de novo pathway; (S)-dihydroorotate from bicarbonate: step 1/3.</text>
</comment>
<dbReference type="InterPro" id="IPR050472">
    <property type="entry name" value="Anth_synth/Amidotransfase"/>
</dbReference>
<dbReference type="EMBL" id="BIFR01000001">
    <property type="protein sequence ID" value="GCE12635.1"/>
    <property type="molecule type" value="Genomic_DNA"/>
</dbReference>
<dbReference type="InterPro" id="IPR017926">
    <property type="entry name" value="GATASE"/>
</dbReference>
<keyword evidence="11" id="KW-1185">Reference proteome</keyword>
<dbReference type="GO" id="GO:0006207">
    <property type="term" value="P:'de novo' pyrimidine nucleobase biosynthetic process"/>
    <property type="evidence" value="ECO:0007669"/>
    <property type="project" value="InterPro"/>
</dbReference>
<dbReference type="GO" id="GO:0004088">
    <property type="term" value="F:carbamoyl-phosphate synthase (glutamine-hydrolyzing) activity"/>
    <property type="evidence" value="ECO:0007669"/>
    <property type="project" value="UniProtKB-UniRule"/>
</dbReference>
<dbReference type="InterPro" id="IPR002474">
    <property type="entry name" value="CarbamoylP_synth_ssu_N"/>
</dbReference>
<dbReference type="GO" id="GO:0005524">
    <property type="term" value="F:ATP binding"/>
    <property type="evidence" value="ECO:0007669"/>
    <property type="project" value="UniProtKB-UniRule"/>
</dbReference>
<dbReference type="AlphaFoldDB" id="A0A402A0M9"/>
<feature type="binding site" evidence="8">
    <location>
        <position position="240"/>
    </location>
    <ligand>
        <name>L-glutamine</name>
        <dbReference type="ChEBI" id="CHEBI:58359"/>
    </ligand>
</feature>
<feature type="active site" description="Nucleophile" evidence="8">
    <location>
        <position position="268"/>
    </location>
</feature>
<dbReference type="GO" id="GO:0004359">
    <property type="term" value="F:glutaminase activity"/>
    <property type="evidence" value="ECO:0007669"/>
    <property type="project" value="RHEA"/>
</dbReference>
<evidence type="ECO:0000313" key="10">
    <source>
        <dbReference type="EMBL" id="GCE12635.1"/>
    </source>
</evidence>
<evidence type="ECO:0000256" key="1">
    <source>
        <dbReference type="ARBA" id="ARBA00005077"/>
    </source>
</evidence>
<dbReference type="NCBIfam" id="TIGR01368">
    <property type="entry name" value="CPSaseIIsmall"/>
    <property type="match status" value="1"/>
</dbReference>
<dbReference type="GO" id="GO:0006526">
    <property type="term" value="P:L-arginine biosynthetic process"/>
    <property type="evidence" value="ECO:0007669"/>
    <property type="project" value="UniProtKB-UniRule"/>
</dbReference>